<dbReference type="PRINTS" id="PR00081">
    <property type="entry name" value="GDHRDH"/>
</dbReference>
<dbReference type="InterPro" id="IPR036291">
    <property type="entry name" value="NAD(P)-bd_dom_sf"/>
</dbReference>
<dbReference type="GeneID" id="19164402"/>
<keyword evidence="5" id="KW-1185">Reference proteome</keyword>
<dbReference type="STRING" id="1182542.W9YFP1"/>
<evidence type="ECO:0000256" key="1">
    <source>
        <dbReference type="ARBA" id="ARBA00006484"/>
    </source>
</evidence>
<proteinExistence type="inferred from homology"/>
<dbReference type="Pfam" id="PF13561">
    <property type="entry name" value="adh_short_C2"/>
    <property type="match status" value="1"/>
</dbReference>
<keyword evidence="2" id="KW-0521">NADP</keyword>
<dbReference type="FunFam" id="3.40.50.720:FF:000084">
    <property type="entry name" value="Short-chain dehydrogenase reductase"/>
    <property type="match status" value="1"/>
</dbReference>
<organism evidence="4 5">
    <name type="scientific">Capronia epimyces CBS 606.96</name>
    <dbReference type="NCBI Taxonomy" id="1182542"/>
    <lineage>
        <taxon>Eukaryota</taxon>
        <taxon>Fungi</taxon>
        <taxon>Dikarya</taxon>
        <taxon>Ascomycota</taxon>
        <taxon>Pezizomycotina</taxon>
        <taxon>Eurotiomycetes</taxon>
        <taxon>Chaetothyriomycetidae</taxon>
        <taxon>Chaetothyriales</taxon>
        <taxon>Herpotrichiellaceae</taxon>
        <taxon>Capronia</taxon>
    </lineage>
</organism>
<dbReference type="eggNOG" id="KOG0725">
    <property type="taxonomic scope" value="Eukaryota"/>
</dbReference>
<dbReference type="CDD" id="cd05233">
    <property type="entry name" value="SDR_c"/>
    <property type="match status" value="1"/>
</dbReference>
<evidence type="ECO:0000313" key="5">
    <source>
        <dbReference type="Proteomes" id="UP000019478"/>
    </source>
</evidence>
<dbReference type="EMBL" id="AMGY01000001">
    <property type="protein sequence ID" value="EXJ91712.1"/>
    <property type="molecule type" value="Genomic_DNA"/>
</dbReference>
<dbReference type="HOGENOM" id="CLU_010194_1_0_1"/>
<dbReference type="InterPro" id="IPR002347">
    <property type="entry name" value="SDR_fam"/>
</dbReference>
<dbReference type="OrthoDB" id="4133411at2759"/>
<dbReference type="GO" id="GO:0016491">
    <property type="term" value="F:oxidoreductase activity"/>
    <property type="evidence" value="ECO:0007669"/>
    <property type="project" value="UniProtKB-KW"/>
</dbReference>
<comment type="caution">
    <text evidence="4">The sequence shown here is derived from an EMBL/GenBank/DDBJ whole genome shotgun (WGS) entry which is preliminary data.</text>
</comment>
<gene>
    <name evidence="4" type="ORF">A1O3_00262</name>
</gene>
<dbReference type="PANTHER" id="PTHR24321:SF12">
    <property type="entry name" value="SHORT-CHAIN DEHYDROGENASE_REDUCTASE FAMILY, PUTATIVE (AFU_ORTHOLOGUE AFUA_5G14340)-RELATED"/>
    <property type="match status" value="1"/>
</dbReference>
<reference evidence="4 5" key="1">
    <citation type="submission" date="2013-03" db="EMBL/GenBank/DDBJ databases">
        <title>The Genome Sequence of Capronia epimyces CBS 606.96.</title>
        <authorList>
            <consortium name="The Broad Institute Genomics Platform"/>
            <person name="Cuomo C."/>
            <person name="de Hoog S."/>
            <person name="Gorbushina A."/>
            <person name="Walker B."/>
            <person name="Young S.K."/>
            <person name="Zeng Q."/>
            <person name="Gargeya S."/>
            <person name="Fitzgerald M."/>
            <person name="Haas B."/>
            <person name="Abouelleil A."/>
            <person name="Allen A.W."/>
            <person name="Alvarado L."/>
            <person name="Arachchi H.M."/>
            <person name="Berlin A.M."/>
            <person name="Chapman S.B."/>
            <person name="Gainer-Dewar J."/>
            <person name="Goldberg J."/>
            <person name="Griggs A."/>
            <person name="Gujja S."/>
            <person name="Hansen M."/>
            <person name="Howarth C."/>
            <person name="Imamovic A."/>
            <person name="Ireland A."/>
            <person name="Larimer J."/>
            <person name="McCowan C."/>
            <person name="Murphy C."/>
            <person name="Pearson M."/>
            <person name="Poon T.W."/>
            <person name="Priest M."/>
            <person name="Roberts A."/>
            <person name="Saif S."/>
            <person name="Shea T."/>
            <person name="Sisk P."/>
            <person name="Sykes S."/>
            <person name="Wortman J."/>
            <person name="Nusbaum C."/>
            <person name="Birren B."/>
        </authorList>
    </citation>
    <scope>NUCLEOTIDE SEQUENCE [LARGE SCALE GENOMIC DNA]</scope>
    <source>
        <strain evidence="4 5">CBS 606.96</strain>
    </source>
</reference>
<name>W9YFP1_9EURO</name>
<evidence type="ECO:0000256" key="3">
    <source>
        <dbReference type="ARBA" id="ARBA00023002"/>
    </source>
</evidence>
<sequence>MISSQEGLSGVALITGAGSGIGKGTAFSFASAGCQRLFLGDVNLPGLEKTEAELKAEFPAVDVRIHKVDISYEHSVDAFVDAAVAAFGRVDYACNIAGWAPQREPIAEVPVATYDRVVNIDEYGTWLCHRAEIRQMVKQTPLPGAGSVRGSIVSVASLSGINASPGMSTYCAAKFGTVAICKSDALDYGPQGIRVNVVCPGLTDTPLYWWNTPDTFTEMMIGRTPLRRLGTVDDLGKAILWLSSPNAAFVTGVVVPVDGGLVLQRRGM</sequence>
<evidence type="ECO:0008006" key="6">
    <source>
        <dbReference type="Google" id="ProtNLM"/>
    </source>
</evidence>
<accession>W9YFP1</accession>
<dbReference type="Proteomes" id="UP000019478">
    <property type="component" value="Unassembled WGS sequence"/>
</dbReference>
<evidence type="ECO:0000313" key="4">
    <source>
        <dbReference type="EMBL" id="EXJ91712.1"/>
    </source>
</evidence>
<dbReference type="AlphaFoldDB" id="W9YFP1"/>
<keyword evidence="3" id="KW-0560">Oxidoreductase</keyword>
<protein>
    <recommendedName>
        <fullName evidence="6">3-oxoacyl-[acyl-carrier protein] reductase</fullName>
    </recommendedName>
</protein>
<dbReference type="Gene3D" id="3.40.50.720">
    <property type="entry name" value="NAD(P)-binding Rossmann-like Domain"/>
    <property type="match status" value="1"/>
</dbReference>
<dbReference type="PANTHER" id="PTHR24321">
    <property type="entry name" value="DEHYDROGENASES, SHORT CHAIN"/>
    <property type="match status" value="1"/>
</dbReference>
<dbReference type="SUPFAM" id="SSF51735">
    <property type="entry name" value="NAD(P)-binding Rossmann-fold domains"/>
    <property type="match status" value="1"/>
</dbReference>
<evidence type="ECO:0000256" key="2">
    <source>
        <dbReference type="ARBA" id="ARBA00022857"/>
    </source>
</evidence>
<dbReference type="RefSeq" id="XP_007728602.1">
    <property type="nucleotide sequence ID" value="XM_007730412.1"/>
</dbReference>
<comment type="similarity">
    <text evidence="1">Belongs to the short-chain dehydrogenases/reductases (SDR) family.</text>
</comment>